<dbReference type="EMBL" id="QMFB01000015">
    <property type="protein sequence ID" value="RAV18847.1"/>
    <property type="molecule type" value="Genomic_DNA"/>
</dbReference>
<evidence type="ECO:0000256" key="2">
    <source>
        <dbReference type="SAM" id="Phobius"/>
    </source>
</evidence>
<accession>A0A329MLT1</accession>
<name>A0A329MLT1_9BACL</name>
<feature type="compositionally biased region" description="Low complexity" evidence="1">
    <location>
        <begin position="55"/>
        <end position="74"/>
    </location>
</feature>
<protein>
    <submittedName>
        <fullName evidence="3">Uncharacterized protein</fullName>
    </submittedName>
</protein>
<keyword evidence="2" id="KW-1133">Transmembrane helix</keyword>
<organism evidence="3 4">
    <name type="scientific">Paenibacillus contaminans</name>
    <dbReference type="NCBI Taxonomy" id="450362"/>
    <lineage>
        <taxon>Bacteria</taxon>
        <taxon>Bacillati</taxon>
        <taxon>Bacillota</taxon>
        <taxon>Bacilli</taxon>
        <taxon>Bacillales</taxon>
        <taxon>Paenibacillaceae</taxon>
        <taxon>Paenibacillus</taxon>
    </lineage>
</organism>
<dbReference type="Proteomes" id="UP000250369">
    <property type="component" value="Unassembled WGS sequence"/>
</dbReference>
<evidence type="ECO:0000313" key="3">
    <source>
        <dbReference type="EMBL" id="RAV18847.1"/>
    </source>
</evidence>
<feature type="compositionally biased region" description="Polar residues" evidence="1">
    <location>
        <begin position="42"/>
        <end position="54"/>
    </location>
</feature>
<feature type="region of interest" description="Disordered" evidence="1">
    <location>
        <begin position="42"/>
        <end position="77"/>
    </location>
</feature>
<comment type="caution">
    <text evidence="3">The sequence shown here is derived from an EMBL/GenBank/DDBJ whole genome shotgun (WGS) entry which is preliminary data.</text>
</comment>
<proteinExistence type="predicted"/>
<evidence type="ECO:0000313" key="4">
    <source>
        <dbReference type="Proteomes" id="UP000250369"/>
    </source>
</evidence>
<evidence type="ECO:0000256" key="1">
    <source>
        <dbReference type="SAM" id="MobiDB-lite"/>
    </source>
</evidence>
<gene>
    <name evidence="3" type="ORF">DQG23_24265</name>
</gene>
<reference evidence="3 4" key="1">
    <citation type="journal article" date="2009" name="Int. J. Syst. Evol. Microbiol.">
        <title>Paenibacillus contaminans sp. nov., isolated from a contaminated laboratory plate.</title>
        <authorList>
            <person name="Chou J.H."/>
            <person name="Lee J.H."/>
            <person name="Lin M.C."/>
            <person name="Chang P.S."/>
            <person name="Arun A.B."/>
            <person name="Young C.C."/>
            <person name="Chen W.M."/>
        </authorList>
    </citation>
    <scope>NUCLEOTIDE SEQUENCE [LARGE SCALE GENOMIC DNA]</scope>
    <source>
        <strain evidence="3 4">CKOBP-6</strain>
    </source>
</reference>
<dbReference type="OrthoDB" id="2622166at2"/>
<feature type="transmembrane region" description="Helical" evidence="2">
    <location>
        <begin position="14"/>
        <end position="32"/>
    </location>
</feature>
<dbReference type="RefSeq" id="WP_113033470.1">
    <property type="nucleotide sequence ID" value="NZ_QMFB01000015.1"/>
</dbReference>
<sequence>MDQNKQNKPLIKKWWFWALIVIVIIIAANISGKDDEVKDMATNATPTVTPSPKNTPQGSTGTVSPTSSTTPTQQKQEVDWKKEIGVIAKTEKSTTEKFDEVTKLARSYKSDQSELKEFESFIVSEFKNGSYLKDTKNHEYMLNNIFKATVVERHYDDKEKKPIDSFALDFIQNSKYTYRGVETIDSDSVKSNEDQMKKSMAQIK</sequence>
<keyword evidence="2" id="KW-0812">Transmembrane</keyword>
<keyword evidence="4" id="KW-1185">Reference proteome</keyword>
<keyword evidence="2" id="KW-0472">Membrane</keyword>
<dbReference type="AlphaFoldDB" id="A0A329MLT1"/>